<dbReference type="RefSeq" id="WP_098063166.1">
    <property type="nucleotide sequence ID" value="NZ_PDEP01000015.1"/>
</dbReference>
<dbReference type="PANTHER" id="PTHR38474">
    <property type="entry name" value="SLR0299 PROTEIN"/>
    <property type="match status" value="1"/>
</dbReference>
<evidence type="ECO:0000313" key="3">
    <source>
        <dbReference type="Proteomes" id="UP000221024"/>
    </source>
</evidence>
<evidence type="ECO:0000256" key="1">
    <source>
        <dbReference type="PIRSR" id="PIRSR000440-1"/>
    </source>
</evidence>
<name>A0A2H3P2D3_9BACT</name>
<sequence>MKQKLDLDTWPRAAHFKFFRTFDEPFFGVCVDVDCTRAYAHCKSKAQSFFLFYLHKALAAANAVEPFRLRIEDGDVYVHDQVHASPTIERPDGTFGYAYIEYHENWSQFTAAATTEIERVRAGTELAPATASANVLHITALPWLDFTALSHARHFGVADSAPKIAFGKMTESDDGMRSMPVSVHVHHALVDGRHVGDFVDAFQARMDEEQPG</sequence>
<keyword evidence="3" id="KW-1185">Reference proteome</keyword>
<dbReference type="AlphaFoldDB" id="A0A2H3P2D3"/>
<dbReference type="GO" id="GO:0008811">
    <property type="term" value="F:chloramphenicol O-acetyltransferase activity"/>
    <property type="evidence" value="ECO:0007669"/>
    <property type="project" value="InterPro"/>
</dbReference>
<keyword evidence="2" id="KW-0808">Transferase</keyword>
<dbReference type="Pfam" id="PF00302">
    <property type="entry name" value="CAT"/>
    <property type="match status" value="1"/>
</dbReference>
<dbReference type="InterPro" id="IPR001707">
    <property type="entry name" value="Cmp_AcTrfase"/>
</dbReference>
<evidence type="ECO:0000313" key="2">
    <source>
        <dbReference type="EMBL" id="PEN05216.1"/>
    </source>
</evidence>
<dbReference type="PIRSF" id="PIRSF000440">
    <property type="entry name" value="CAT"/>
    <property type="match status" value="1"/>
</dbReference>
<protein>
    <submittedName>
        <fullName evidence="2">Chloramphenicol acetyltransferase</fullName>
    </submittedName>
</protein>
<dbReference type="PANTHER" id="PTHR38474:SF1">
    <property type="entry name" value="SLR0299 PROTEIN"/>
    <property type="match status" value="1"/>
</dbReference>
<dbReference type="Gene3D" id="3.30.559.10">
    <property type="entry name" value="Chloramphenicol acetyltransferase-like domain"/>
    <property type="match status" value="1"/>
</dbReference>
<dbReference type="Proteomes" id="UP000221024">
    <property type="component" value="Unassembled WGS sequence"/>
</dbReference>
<dbReference type="SUPFAM" id="SSF52777">
    <property type="entry name" value="CoA-dependent acyltransferases"/>
    <property type="match status" value="1"/>
</dbReference>
<accession>A0A2H3P2D3</accession>
<dbReference type="InterPro" id="IPR023213">
    <property type="entry name" value="CAT-like_dom_sf"/>
</dbReference>
<reference evidence="2 3" key="1">
    <citation type="submission" date="2017-10" db="EMBL/GenBank/DDBJ databases">
        <title>Draft genome of Longimonas halophila.</title>
        <authorList>
            <person name="Goh K.M."/>
            <person name="Shamsir M.S."/>
            <person name="Lim S.W."/>
        </authorList>
    </citation>
    <scope>NUCLEOTIDE SEQUENCE [LARGE SCALE GENOMIC DNA]</scope>
    <source>
        <strain evidence="2 3">KCTC 42399</strain>
    </source>
</reference>
<proteinExistence type="predicted"/>
<dbReference type="OrthoDB" id="9801766at2"/>
<gene>
    <name evidence="2" type="ORF">CRI93_13470</name>
</gene>
<comment type="caution">
    <text evidence="2">The sequence shown here is derived from an EMBL/GenBank/DDBJ whole genome shotgun (WGS) entry which is preliminary data.</text>
</comment>
<dbReference type="EMBL" id="PDEP01000015">
    <property type="protein sequence ID" value="PEN05216.1"/>
    <property type="molecule type" value="Genomic_DNA"/>
</dbReference>
<organism evidence="2 3">
    <name type="scientific">Longimonas halophila</name>
    <dbReference type="NCBI Taxonomy" id="1469170"/>
    <lineage>
        <taxon>Bacteria</taxon>
        <taxon>Pseudomonadati</taxon>
        <taxon>Rhodothermota</taxon>
        <taxon>Rhodothermia</taxon>
        <taxon>Rhodothermales</taxon>
        <taxon>Salisaetaceae</taxon>
        <taxon>Longimonas</taxon>
    </lineage>
</organism>
<feature type="active site" description="Proton acceptor" evidence="1">
    <location>
        <position position="187"/>
    </location>
</feature>
<dbReference type="SMART" id="SM01059">
    <property type="entry name" value="CAT"/>
    <property type="match status" value="1"/>
</dbReference>